<keyword evidence="7 9" id="KW-0057">Aromatic amino acid biosynthesis</keyword>
<name>A0A2M7U0X6_9BACT</name>
<dbReference type="PANTHER" id="PTHR42894">
    <property type="entry name" value="N-(5'-PHOSPHORIBOSYL)ANTHRANILATE ISOMERASE"/>
    <property type="match status" value="1"/>
</dbReference>
<dbReference type="PANTHER" id="PTHR42894:SF1">
    <property type="entry name" value="N-(5'-PHOSPHORIBOSYL)ANTHRANILATE ISOMERASE"/>
    <property type="match status" value="1"/>
</dbReference>
<dbReference type="HAMAP" id="MF_00135">
    <property type="entry name" value="PRAI"/>
    <property type="match status" value="1"/>
</dbReference>
<dbReference type="GO" id="GO:0004640">
    <property type="term" value="F:phosphoribosylanthranilate isomerase activity"/>
    <property type="evidence" value="ECO:0007669"/>
    <property type="project" value="UniProtKB-UniRule"/>
</dbReference>
<keyword evidence="6 9" id="KW-0822">Tryptophan biosynthesis</keyword>
<dbReference type="Pfam" id="PF00697">
    <property type="entry name" value="PRAI"/>
    <property type="match status" value="1"/>
</dbReference>
<organism evidence="11 12">
    <name type="scientific">Candidatus Roizmanbacteria bacterium CG_4_10_14_0_2_um_filter_39_13</name>
    <dbReference type="NCBI Taxonomy" id="1974825"/>
    <lineage>
        <taxon>Bacteria</taxon>
        <taxon>Candidatus Roizmaniibacteriota</taxon>
    </lineage>
</organism>
<dbReference type="Gene3D" id="3.20.20.70">
    <property type="entry name" value="Aldolase class I"/>
    <property type="match status" value="1"/>
</dbReference>
<evidence type="ECO:0000313" key="11">
    <source>
        <dbReference type="EMBL" id="PIZ63673.1"/>
    </source>
</evidence>
<dbReference type="InterPro" id="IPR044643">
    <property type="entry name" value="TrpF_fam"/>
</dbReference>
<evidence type="ECO:0000256" key="7">
    <source>
        <dbReference type="ARBA" id="ARBA00023141"/>
    </source>
</evidence>
<dbReference type="EC" id="5.3.1.24" evidence="3 9"/>
<protein>
    <recommendedName>
        <fullName evidence="4 9">N-(5'-phosphoribosyl)anthranilate isomerase</fullName>
        <shortName evidence="9">PRAI</shortName>
        <ecNumber evidence="3 9">5.3.1.24</ecNumber>
    </recommendedName>
</protein>
<proteinExistence type="inferred from homology"/>
<evidence type="ECO:0000256" key="1">
    <source>
        <dbReference type="ARBA" id="ARBA00001164"/>
    </source>
</evidence>
<gene>
    <name evidence="9" type="primary">trpF</name>
    <name evidence="11" type="ORF">COY16_01200</name>
</gene>
<comment type="catalytic activity">
    <reaction evidence="1 9">
        <text>N-(5-phospho-beta-D-ribosyl)anthranilate = 1-(2-carboxyphenylamino)-1-deoxy-D-ribulose 5-phosphate</text>
        <dbReference type="Rhea" id="RHEA:21540"/>
        <dbReference type="ChEBI" id="CHEBI:18277"/>
        <dbReference type="ChEBI" id="CHEBI:58613"/>
        <dbReference type="EC" id="5.3.1.24"/>
    </reaction>
</comment>
<dbReference type="EMBL" id="PFOB01000016">
    <property type="protein sequence ID" value="PIZ63673.1"/>
    <property type="molecule type" value="Genomic_DNA"/>
</dbReference>
<comment type="similarity">
    <text evidence="9">Belongs to the TrpF family.</text>
</comment>
<dbReference type="InterPro" id="IPR001240">
    <property type="entry name" value="PRAI_dom"/>
</dbReference>
<sequence length="207" mass="23018">MKIKICGIQSIQDAQTVLKSGADFIGINFVRNSKRLVTVDIGREIIQYIHSTGSDSKTVGVFQKQTSDYVNMVADNVGLDFVQLHGDETPEYCSRIERPIIKAFKLESSFDVEKAFRSMSKYHVAHFLVDRRVQGEGEPLQIDKLRELAKFTTFFLAGGLTPINTTSIALAVSPYGLDVAGGVETDRKINVEKVRSIIMSCSNYETS</sequence>
<comment type="caution">
    <text evidence="11">The sequence shown here is derived from an EMBL/GenBank/DDBJ whole genome shotgun (WGS) entry which is preliminary data.</text>
</comment>
<evidence type="ECO:0000256" key="4">
    <source>
        <dbReference type="ARBA" id="ARBA00022272"/>
    </source>
</evidence>
<keyword evidence="5 9" id="KW-0028">Amino-acid biosynthesis</keyword>
<evidence type="ECO:0000259" key="10">
    <source>
        <dbReference type="Pfam" id="PF00697"/>
    </source>
</evidence>
<dbReference type="AlphaFoldDB" id="A0A2M7U0X6"/>
<dbReference type="InterPro" id="IPR013785">
    <property type="entry name" value="Aldolase_TIM"/>
</dbReference>
<evidence type="ECO:0000256" key="8">
    <source>
        <dbReference type="ARBA" id="ARBA00023235"/>
    </source>
</evidence>
<evidence type="ECO:0000256" key="2">
    <source>
        <dbReference type="ARBA" id="ARBA00004664"/>
    </source>
</evidence>
<dbReference type="GO" id="GO:0000162">
    <property type="term" value="P:L-tryptophan biosynthetic process"/>
    <property type="evidence" value="ECO:0007669"/>
    <property type="project" value="UniProtKB-UniRule"/>
</dbReference>
<evidence type="ECO:0000256" key="9">
    <source>
        <dbReference type="HAMAP-Rule" id="MF_00135"/>
    </source>
</evidence>
<dbReference type="SUPFAM" id="SSF51366">
    <property type="entry name" value="Ribulose-phoshate binding barrel"/>
    <property type="match status" value="1"/>
</dbReference>
<comment type="pathway">
    <text evidence="2 9">Amino-acid biosynthesis; L-tryptophan biosynthesis; L-tryptophan from chorismate: step 3/5.</text>
</comment>
<feature type="domain" description="N-(5'phosphoribosyl) anthranilate isomerase (PRAI)" evidence="10">
    <location>
        <begin position="3"/>
        <end position="198"/>
    </location>
</feature>
<evidence type="ECO:0000256" key="6">
    <source>
        <dbReference type="ARBA" id="ARBA00022822"/>
    </source>
</evidence>
<evidence type="ECO:0000256" key="3">
    <source>
        <dbReference type="ARBA" id="ARBA00012572"/>
    </source>
</evidence>
<keyword evidence="8 9" id="KW-0413">Isomerase</keyword>
<dbReference type="UniPathway" id="UPA00035">
    <property type="reaction ID" value="UER00042"/>
</dbReference>
<evidence type="ECO:0000256" key="5">
    <source>
        <dbReference type="ARBA" id="ARBA00022605"/>
    </source>
</evidence>
<dbReference type="InterPro" id="IPR011060">
    <property type="entry name" value="RibuloseP-bd_barrel"/>
</dbReference>
<dbReference type="CDD" id="cd00405">
    <property type="entry name" value="PRAI"/>
    <property type="match status" value="1"/>
</dbReference>
<evidence type="ECO:0000313" key="12">
    <source>
        <dbReference type="Proteomes" id="UP000228503"/>
    </source>
</evidence>
<reference evidence="12" key="1">
    <citation type="submission" date="2017-09" db="EMBL/GenBank/DDBJ databases">
        <title>Depth-based differentiation of microbial function through sediment-hosted aquifers and enrichment of novel symbionts in the deep terrestrial subsurface.</title>
        <authorList>
            <person name="Probst A.J."/>
            <person name="Ladd B."/>
            <person name="Jarett J.K."/>
            <person name="Geller-Mcgrath D.E."/>
            <person name="Sieber C.M.K."/>
            <person name="Emerson J.B."/>
            <person name="Anantharaman K."/>
            <person name="Thomas B.C."/>
            <person name="Malmstrom R."/>
            <person name="Stieglmeier M."/>
            <person name="Klingl A."/>
            <person name="Woyke T."/>
            <person name="Ryan C.M."/>
            <person name="Banfield J.F."/>
        </authorList>
    </citation>
    <scope>NUCLEOTIDE SEQUENCE [LARGE SCALE GENOMIC DNA]</scope>
</reference>
<accession>A0A2M7U0X6</accession>
<dbReference type="Proteomes" id="UP000228503">
    <property type="component" value="Unassembled WGS sequence"/>
</dbReference>